<sequence length="59" mass="6416">MVEVCVVVVRVVVRVVGSADRVPVVVVVESLAVVLDEPRVVVEEPGEEYVEWVEDVVVG</sequence>
<evidence type="ECO:0000313" key="1">
    <source>
        <dbReference type="EMBL" id="EWC58649.1"/>
    </source>
</evidence>
<dbReference type="EMBL" id="AYXG01000232">
    <property type="protein sequence ID" value="EWC58649.1"/>
    <property type="molecule type" value="Genomic_DNA"/>
</dbReference>
<name>W7IXA0_9PSEU</name>
<comment type="caution">
    <text evidence="1">The sequence shown here is derived from an EMBL/GenBank/DDBJ whole genome shotgun (WGS) entry which is preliminary data.</text>
</comment>
<dbReference type="STRING" id="909613.UO65_6077"/>
<proteinExistence type="predicted"/>
<evidence type="ECO:0000313" key="2">
    <source>
        <dbReference type="Proteomes" id="UP000019277"/>
    </source>
</evidence>
<accession>W7IXA0</accession>
<protein>
    <submittedName>
        <fullName evidence="1">Uncharacterized protein</fullName>
    </submittedName>
</protein>
<dbReference type="AlphaFoldDB" id="W7IXA0"/>
<reference evidence="1 2" key="1">
    <citation type="journal article" date="2014" name="Genome Announc.">
        <title>Draft Genome Sequence of the Antitrypanosomally Active Sponge-Associated Bacterium Actinokineospora sp. Strain EG49.</title>
        <authorList>
            <person name="Harjes J."/>
            <person name="Ryu T."/>
            <person name="Abdelmohsen U.R."/>
            <person name="Moitinho-Silva L."/>
            <person name="Horn H."/>
            <person name="Ravasi T."/>
            <person name="Hentschel U."/>
        </authorList>
    </citation>
    <scope>NUCLEOTIDE SEQUENCE [LARGE SCALE GENOMIC DNA]</scope>
    <source>
        <strain evidence="1 2">EG49</strain>
    </source>
</reference>
<gene>
    <name evidence="1" type="ORF">UO65_6077</name>
</gene>
<keyword evidence="2" id="KW-1185">Reference proteome</keyword>
<dbReference type="Proteomes" id="UP000019277">
    <property type="component" value="Unassembled WGS sequence"/>
</dbReference>
<organism evidence="1 2">
    <name type="scientific">Actinokineospora spheciospongiae</name>
    <dbReference type="NCBI Taxonomy" id="909613"/>
    <lineage>
        <taxon>Bacteria</taxon>
        <taxon>Bacillati</taxon>
        <taxon>Actinomycetota</taxon>
        <taxon>Actinomycetes</taxon>
        <taxon>Pseudonocardiales</taxon>
        <taxon>Pseudonocardiaceae</taxon>
        <taxon>Actinokineospora</taxon>
    </lineage>
</organism>